<dbReference type="AlphaFoldDB" id="A0A1Z4V8T4"/>
<dbReference type="EMBL" id="AP018316">
    <property type="protein sequence ID" value="BAZ87844.1"/>
    <property type="molecule type" value="Genomic_DNA"/>
</dbReference>
<accession>A0A1Z4V8T4</accession>
<reference evidence="1 2" key="1">
    <citation type="submission" date="2017-06" db="EMBL/GenBank/DDBJ databases">
        <title>Genome sequencing of cyanobaciteial culture collection at National Institute for Environmental Studies (NIES).</title>
        <authorList>
            <person name="Hirose Y."/>
            <person name="Shimura Y."/>
            <person name="Fujisawa T."/>
            <person name="Nakamura Y."/>
            <person name="Kawachi M."/>
        </authorList>
    </citation>
    <scope>NUCLEOTIDE SEQUENCE [LARGE SCALE GENOMIC DNA]</scope>
    <source>
        <strain evidence="1 2">NIES-806</strain>
    </source>
</reference>
<keyword evidence="2" id="KW-1185">Reference proteome</keyword>
<evidence type="ECO:0000313" key="2">
    <source>
        <dbReference type="Proteomes" id="UP000218702"/>
    </source>
</evidence>
<organism evidence="1 2">
    <name type="scientific">Dolichospermum compactum NIES-806</name>
    <dbReference type="NCBI Taxonomy" id="1973481"/>
    <lineage>
        <taxon>Bacteria</taxon>
        <taxon>Bacillati</taxon>
        <taxon>Cyanobacteriota</taxon>
        <taxon>Cyanophyceae</taxon>
        <taxon>Nostocales</taxon>
        <taxon>Aphanizomenonaceae</taxon>
        <taxon>Dolichospermum</taxon>
        <taxon>Dolichospermum compactum</taxon>
    </lineage>
</organism>
<name>A0A1Z4V8T4_9CYAN</name>
<protein>
    <submittedName>
        <fullName evidence="1">Uncharacterized protein</fullName>
    </submittedName>
</protein>
<evidence type="ECO:0000313" key="1">
    <source>
        <dbReference type="EMBL" id="BAZ87844.1"/>
    </source>
</evidence>
<gene>
    <name evidence="1" type="ORF">NIES806_40760</name>
</gene>
<proteinExistence type="predicted"/>
<dbReference type="KEGG" id="dcm:NIES806_40760"/>
<dbReference type="Proteomes" id="UP000218702">
    <property type="component" value="Chromosome"/>
</dbReference>
<sequence length="57" mass="6866">MVRASCPLELYKLNAQQLTEGLWLRWYNQDGDWIPTFAERAEQEKQRADKLQRFPII</sequence>